<dbReference type="InterPro" id="IPR007387">
    <property type="entry name" value="TRAP_DctQ"/>
</dbReference>
<comment type="subunit">
    <text evidence="9">The complex comprises the extracytoplasmic solute receptor protein and the two transmembrane proteins.</text>
</comment>
<dbReference type="GO" id="GO:0022857">
    <property type="term" value="F:transmembrane transporter activity"/>
    <property type="evidence" value="ECO:0007669"/>
    <property type="project" value="UniProtKB-UniRule"/>
</dbReference>
<comment type="caution">
    <text evidence="11">The sequence shown here is derived from an EMBL/GenBank/DDBJ whole genome shotgun (WGS) entry which is preliminary data.</text>
</comment>
<feature type="transmembrane region" description="Helical" evidence="9">
    <location>
        <begin position="7"/>
        <end position="29"/>
    </location>
</feature>
<evidence type="ECO:0000256" key="8">
    <source>
        <dbReference type="ARBA" id="ARBA00038436"/>
    </source>
</evidence>
<dbReference type="InterPro" id="IPR055348">
    <property type="entry name" value="DctQ"/>
</dbReference>
<feature type="transmembrane region" description="Helical" evidence="9">
    <location>
        <begin position="49"/>
        <end position="66"/>
    </location>
</feature>
<keyword evidence="4 9" id="KW-0997">Cell inner membrane</keyword>
<dbReference type="Pfam" id="PF04290">
    <property type="entry name" value="DctQ"/>
    <property type="match status" value="1"/>
</dbReference>
<evidence type="ECO:0000256" key="5">
    <source>
        <dbReference type="ARBA" id="ARBA00022692"/>
    </source>
</evidence>
<feature type="transmembrane region" description="Helical" evidence="9">
    <location>
        <begin position="134"/>
        <end position="153"/>
    </location>
</feature>
<comment type="subcellular location">
    <subcellularLocation>
        <location evidence="1 9">Cell inner membrane</location>
        <topology evidence="1 9">Multi-pass membrane protein</topology>
    </subcellularLocation>
</comment>
<evidence type="ECO:0000256" key="6">
    <source>
        <dbReference type="ARBA" id="ARBA00022989"/>
    </source>
</evidence>
<evidence type="ECO:0000259" key="10">
    <source>
        <dbReference type="Pfam" id="PF04290"/>
    </source>
</evidence>
<dbReference type="GO" id="GO:0015740">
    <property type="term" value="P:C4-dicarboxylate transport"/>
    <property type="evidence" value="ECO:0007669"/>
    <property type="project" value="TreeGrafter"/>
</dbReference>
<dbReference type="GO" id="GO:0005886">
    <property type="term" value="C:plasma membrane"/>
    <property type="evidence" value="ECO:0007669"/>
    <property type="project" value="UniProtKB-SubCell"/>
</dbReference>
<comment type="function">
    <text evidence="9">Part of the tripartite ATP-independent periplasmic (TRAP) transport system.</text>
</comment>
<keyword evidence="6 9" id="KW-1133">Transmembrane helix</keyword>
<evidence type="ECO:0000256" key="9">
    <source>
        <dbReference type="RuleBase" id="RU369079"/>
    </source>
</evidence>
<dbReference type="RefSeq" id="WP_233721686.1">
    <property type="nucleotide sequence ID" value="NZ_JAJUWU010000026.1"/>
</dbReference>
<evidence type="ECO:0000313" key="11">
    <source>
        <dbReference type="EMBL" id="MCE7030612.1"/>
    </source>
</evidence>
<keyword evidence="5 9" id="KW-0812">Transmembrane</keyword>
<dbReference type="PANTHER" id="PTHR35011">
    <property type="entry name" value="2,3-DIKETO-L-GULONATE TRAP TRANSPORTER SMALL PERMEASE PROTEIN YIAM"/>
    <property type="match status" value="1"/>
</dbReference>
<feature type="transmembrane region" description="Helical" evidence="9">
    <location>
        <begin position="87"/>
        <end position="108"/>
    </location>
</feature>
<dbReference type="PANTHER" id="PTHR35011:SF10">
    <property type="entry name" value="TRAP TRANSPORTER SMALL PERMEASE PROTEIN"/>
    <property type="match status" value="1"/>
</dbReference>
<dbReference type="AlphaFoldDB" id="A0A9X1T6V5"/>
<evidence type="ECO:0000256" key="1">
    <source>
        <dbReference type="ARBA" id="ARBA00004429"/>
    </source>
</evidence>
<keyword evidence="2 9" id="KW-0813">Transport</keyword>
<gene>
    <name evidence="11" type="ORF">LZD57_21710</name>
</gene>
<name>A0A9X1T6V5_9HYPH</name>
<accession>A0A9X1T6V5</accession>
<evidence type="ECO:0000256" key="2">
    <source>
        <dbReference type="ARBA" id="ARBA00022448"/>
    </source>
</evidence>
<evidence type="ECO:0000313" key="12">
    <source>
        <dbReference type="Proteomes" id="UP001139035"/>
    </source>
</evidence>
<evidence type="ECO:0000256" key="3">
    <source>
        <dbReference type="ARBA" id="ARBA00022475"/>
    </source>
</evidence>
<comment type="similarity">
    <text evidence="8 9">Belongs to the TRAP transporter small permease family.</text>
</comment>
<feature type="domain" description="Tripartite ATP-independent periplasmic transporters DctQ component" evidence="10">
    <location>
        <begin position="23"/>
        <end position="157"/>
    </location>
</feature>
<proteinExistence type="inferred from homology"/>
<dbReference type="Proteomes" id="UP001139035">
    <property type="component" value="Unassembled WGS sequence"/>
</dbReference>
<evidence type="ECO:0000256" key="4">
    <source>
        <dbReference type="ARBA" id="ARBA00022519"/>
    </source>
</evidence>
<evidence type="ECO:0000256" key="7">
    <source>
        <dbReference type="ARBA" id="ARBA00023136"/>
    </source>
</evidence>
<protein>
    <recommendedName>
        <fullName evidence="9">TRAP transporter small permease protein</fullName>
    </recommendedName>
</protein>
<reference evidence="11" key="1">
    <citation type="submission" date="2022-01" db="EMBL/GenBank/DDBJ databases">
        <title>Jiella avicenniae sp. nov., a novel endophytic bacterium isolated from bark of Avicennia marina.</title>
        <authorList>
            <person name="Tuo L."/>
        </authorList>
    </citation>
    <scope>NUCLEOTIDE SEQUENCE</scope>
    <source>
        <strain evidence="11">CBK1P-4</strain>
    </source>
</reference>
<keyword evidence="7 9" id="KW-0472">Membrane</keyword>
<organism evidence="11 12">
    <name type="scientific">Jiella avicenniae</name>
    <dbReference type="NCBI Taxonomy" id="2907202"/>
    <lineage>
        <taxon>Bacteria</taxon>
        <taxon>Pseudomonadati</taxon>
        <taxon>Pseudomonadota</taxon>
        <taxon>Alphaproteobacteria</taxon>
        <taxon>Hyphomicrobiales</taxon>
        <taxon>Aurantimonadaceae</taxon>
        <taxon>Jiella</taxon>
    </lineage>
</organism>
<sequence>MRQAEVWIGRISLAIGSAVLVAMMLQVVVDVFLRSFVGIVFPATADLVGRYYMVAVSFLPLAMTEIDRRHIEATIFTHGLTGAAKTAVFFLGFLAGLVVFGLLIWGSFNEAMIQSARGAYLDVGTMRFPTWPSYWILPVSFALMEAIMVIRLVELLTGRFVEGDHDPSEEVQGLGPETR</sequence>
<dbReference type="EMBL" id="JAJUWU010000026">
    <property type="protein sequence ID" value="MCE7030612.1"/>
    <property type="molecule type" value="Genomic_DNA"/>
</dbReference>
<keyword evidence="3" id="KW-1003">Cell membrane</keyword>
<keyword evidence="12" id="KW-1185">Reference proteome</keyword>